<comment type="caution">
    <text evidence="3">The sequence shown here is derived from an EMBL/GenBank/DDBJ whole genome shotgun (WGS) entry which is preliminary data.</text>
</comment>
<dbReference type="Pfam" id="PF20248">
    <property type="entry name" value="DUF6603"/>
    <property type="match status" value="1"/>
</dbReference>
<name>A0A931IDJ1_9NOCA</name>
<feature type="region of interest" description="Disordered" evidence="1">
    <location>
        <begin position="1230"/>
        <end position="1250"/>
    </location>
</feature>
<organism evidence="3 4">
    <name type="scientific">Nocardia bovistercoris</name>
    <dbReference type="NCBI Taxonomy" id="2785916"/>
    <lineage>
        <taxon>Bacteria</taxon>
        <taxon>Bacillati</taxon>
        <taxon>Actinomycetota</taxon>
        <taxon>Actinomycetes</taxon>
        <taxon>Mycobacteriales</taxon>
        <taxon>Nocardiaceae</taxon>
        <taxon>Nocardia</taxon>
    </lineage>
</organism>
<proteinExistence type="predicted"/>
<evidence type="ECO:0000313" key="3">
    <source>
        <dbReference type="EMBL" id="MBH0779469.1"/>
    </source>
</evidence>
<dbReference type="EMBL" id="JADMLG010000011">
    <property type="protein sequence ID" value="MBH0779469.1"/>
    <property type="molecule type" value="Genomic_DNA"/>
</dbReference>
<protein>
    <recommendedName>
        <fullName evidence="2">DUF6603 domain-containing protein</fullName>
    </recommendedName>
</protein>
<sequence length="1321" mass="136898">MLEDARSASRTPVDLNGLQAHLIGLGDQPVLAAADTTLPDSLRDMLTTFAGREVHAAAGVLDPRIDSEGKELTLAVTCAAGGAWPSDATATATISAMTVVVTKQGAVTLTLNGEFDATAVVATVTEDDTGAVTGAVRSTTPGAFQVATLVARLAAGDSWSELESGLRELDLSVGQATGFDYRLERTPGADPIAYTLRSSAVTAALPLHDLTFDIWLWLQDKYIEGSLHATSGGKTDVATLLAAFGLPTDVPSGLDVRELDFSGGFGETYQLALGLEGSWAVGPFDIEKLSARIAYDTEEKFVAGFSGTVGIDSAITVEIDAAKSADASGGWTFEGGLPAGDALTMAAVVTALNLTGVPEVVRSLELTSLWFAHTTGTEKFHFTCQGDIDITESVTATIGVSIDRDSAQTRYGGVLRVGEFELDLVFDTGGGTEAIVAAYHSTAEAAEVEVHDWVADFSADLAAVVPDGLRVDLIDAKVVRVKPGGKTASLAVGFDLSADIDLSGLPLVGGFLSEAGTLGIDGLQVLYSTGIVDAATAAAVNTLLGSLSVLPIPAAGLKSGLAVQASLRLGGRLVPVALGLPAGQSAPQTALAAADTAPSSNSTGVWVQVQKQLGVLQINRVGLIYQHNALLFALDAAVTLGPLTLSFDGLGVGSPLEEFAPTFALSGLGVSFTNPAVTITGGLLHVPDPPAPIDFQYDGAAVVETSKFSLAAIGSYAQLSGGAPSLFVFAQLDVPLGEPPLVVSALMAGFGFNRKLTMPTAAQVPGFPLLILDAPGQKAMHVLDVLEGRASTPDGTTRQWIAPLEGNYWLAVGAQLTVFEVVTATVVLAAEFGQDLIFALLGTAVLQLPLKDEGAVRYVYAELGLEATLRPTDGIAQVQAQLSPASYVLTPDCHVTGGFAAAVWFGSNPNAGQFVVTLGGYHPAFQPPSCYPTVPRLGIRWAVSDAVSVTADAYLAVTPSCAMAGTDLRVLFHAGPVKAWFNAQADLLVSWRPFFFLAGLSIEIGASVTISVFGIQKTIGASVGASLRLWGPPTGGTVTAHIVVFTVTISFGDDGRGGTSTPLTWSEVAAMLPERDKVIGIVAVNGLDATIADGESTGGNRWLVRARDLRFSTGSAIPASHLRIGDTPWDTAQSGDLAGVDIRPMNKSALAGVHRLRVRHDDRLVDTSGWTITADTRNLPASLWGAPPSPFGHTPDAPSADTVPDLPVGFSVQAPLPVLADSRGVFPLSEYDDEELPPGLSPLPRHSDDNRDYVLDADPDVMDYLGEIATDPVREQRDAVFAALADAGLYTGGNDAMTALAAAAGHLYSQAPMVEKVGSPT</sequence>
<evidence type="ECO:0000259" key="2">
    <source>
        <dbReference type="Pfam" id="PF20248"/>
    </source>
</evidence>
<accession>A0A931IDJ1</accession>
<dbReference type="Proteomes" id="UP000655751">
    <property type="component" value="Unassembled WGS sequence"/>
</dbReference>
<gene>
    <name evidence="3" type="ORF">IT779_24685</name>
</gene>
<evidence type="ECO:0000256" key="1">
    <source>
        <dbReference type="SAM" id="MobiDB-lite"/>
    </source>
</evidence>
<evidence type="ECO:0000313" key="4">
    <source>
        <dbReference type="Proteomes" id="UP000655751"/>
    </source>
</evidence>
<reference evidence="3" key="1">
    <citation type="submission" date="2020-11" db="EMBL/GenBank/DDBJ databases">
        <title>Nocardia NEAU-351.nov., a novel actinomycete isolated from the cow dung.</title>
        <authorList>
            <person name="Zhang X."/>
        </authorList>
    </citation>
    <scope>NUCLEOTIDE SEQUENCE</scope>
    <source>
        <strain evidence="3">NEAU-351</strain>
    </source>
</reference>
<dbReference type="RefSeq" id="WP_198428895.1">
    <property type="nucleotide sequence ID" value="NZ_JADMLG010000011.1"/>
</dbReference>
<keyword evidence="4" id="KW-1185">Reference proteome</keyword>
<dbReference type="InterPro" id="IPR046538">
    <property type="entry name" value="DUF6603"/>
</dbReference>
<feature type="domain" description="DUF6603" evidence="2">
    <location>
        <begin position="609"/>
        <end position="1105"/>
    </location>
</feature>